<evidence type="ECO:0000313" key="4">
    <source>
        <dbReference type="EMBL" id="MFC4069722.1"/>
    </source>
</evidence>
<evidence type="ECO:0000313" key="5">
    <source>
        <dbReference type="Proteomes" id="UP001595867"/>
    </source>
</evidence>
<feature type="signal peptide" evidence="2">
    <location>
        <begin position="1"/>
        <end position="22"/>
    </location>
</feature>
<dbReference type="EC" id="3.-.-.-" evidence="4"/>
<keyword evidence="5" id="KW-1185">Reference proteome</keyword>
<evidence type="ECO:0000256" key="1">
    <source>
        <dbReference type="ARBA" id="ARBA00022801"/>
    </source>
</evidence>
<dbReference type="InterPro" id="IPR001466">
    <property type="entry name" value="Beta-lactam-related"/>
</dbReference>
<evidence type="ECO:0000259" key="3">
    <source>
        <dbReference type="Pfam" id="PF00144"/>
    </source>
</evidence>
<protein>
    <submittedName>
        <fullName evidence="4">Serine hydrolase domain-containing protein</fullName>
        <ecNumber evidence="4">3.-.-.-</ecNumber>
    </submittedName>
</protein>
<dbReference type="SUPFAM" id="SSF56601">
    <property type="entry name" value="beta-lactamase/transpeptidase-like"/>
    <property type="match status" value="1"/>
</dbReference>
<gene>
    <name evidence="4" type="ORF">ACFO0C_32770</name>
</gene>
<dbReference type="RefSeq" id="WP_378070767.1">
    <property type="nucleotide sequence ID" value="NZ_JBHSBL010000021.1"/>
</dbReference>
<sequence length="431" mass="44601">MSIVSLTRRSLLGGGLAAVASAAGCTSPPTPDPGPVVDPVLEGIENIEPVAQTQAAYLAPLKATLTRHLKPTKANPKHPVYAGAAAVVLVDGRVTASVAVGHALRYKAGPVQLPVARRVAMRTDSVFDLASLTKIYTSILLLQQVDRGLVDLDAPVVRYLPGFTGAGKSAVTVRMLLTHTAALPVGANVKGRPTLAAKRAAVLGTPLIKGVQPGGSYRYSSVGLMVAAQIVEKVTGKSLDAALKAGIVTPLGLTSTGFNPLKWLPGKARIAATDARSSRGLLRGVVHDDVAARMGGVIGSAGIFGTAYEVALVGELLRNGGVLHGRRLLSAGIVTEMLTNQNRGLPAVDPDRPGRPSAHGLGVTLGQPWFMGRLSSAASFGHTGFTGTSLLVHPGHRLVLALLTNRAHPNWSWADPDPMRVAVADTIAAHL</sequence>
<dbReference type="GO" id="GO:0016787">
    <property type="term" value="F:hydrolase activity"/>
    <property type="evidence" value="ECO:0007669"/>
    <property type="project" value="UniProtKB-KW"/>
</dbReference>
<keyword evidence="1 4" id="KW-0378">Hydrolase</keyword>
<proteinExistence type="predicted"/>
<reference evidence="5" key="1">
    <citation type="journal article" date="2019" name="Int. J. Syst. Evol. Microbiol.">
        <title>The Global Catalogue of Microorganisms (GCM) 10K type strain sequencing project: providing services to taxonomists for standard genome sequencing and annotation.</title>
        <authorList>
            <consortium name="The Broad Institute Genomics Platform"/>
            <consortium name="The Broad Institute Genome Sequencing Center for Infectious Disease"/>
            <person name="Wu L."/>
            <person name="Ma J."/>
        </authorList>
    </citation>
    <scope>NUCLEOTIDE SEQUENCE [LARGE SCALE GENOMIC DNA]</scope>
    <source>
        <strain evidence="5">TBRC 5832</strain>
    </source>
</reference>
<comment type="caution">
    <text evidence="4">The sequence shown here is derived from an EMBL/GenBank/DDBJ whole genome shotgun (WGS) entry which is preliminary data.</text>
</comment>
<name>A0ABV8IZP6_9ACTN</name>
<dbReference type="PANTHER" id="PTHR43283">
    <property type="entry name" value="BETA-LACTAMASE-RELATED"/>
    <property type="match status" value="1"/>
</dbReference>
<dbReference type="Proteomes" id="UP001595867">
    <property type="component" value="Unassembled WGS sequence"/>
</dbReference>
<evidence type="ECO:0000256" key="2">
    <source>
        <dbReference type="SAM" id="SignalP"/>
    </source>
</evidence>
<dbReference type="InterPro" id="IPR050789">
    <property type="entry name" value="Diverse_Enzym_Activities"/>
</dbReference>
<accession>A0ABV8IZP6</accession>
<dbReference type="Gene3D" id="3.40.710.10">
    <property type="entry name" value="DD-peptidase/beta-lactamase superfamily"/>
    <property type="match status" value="1"/>
</dbReference>
<dbReference type="EMBL" id="JBHSBL010000021">
    <property type="protein sequence ID" value="MFC4069722.1"/>
    <property type="molecule type" value="Genomic_DNA"/>
</dbReference>
<dbReference type="PANTHER" id="PTHR43283:SF11">
    <property type="entry name" value="BETA-LACTAMASE-RELATED DOMAIN-CONTAINING PROTEIN"/>
    <property type="match status" value="1"/>
</dbReference>
<feature type="chain" id="PRO_5046516751" evidence="2">
    <location>
        <begin position="23"/>
        <end position="431"/>
    </location>
</feature>
<organism evidence="4 5">
    <name type="scientific">Actinoplanes subglobosus</name>
    <dbReference type="NCBI Taxonomy" id="1547892"/>
    <lineage>
        <taxon>Bacteria</taxon>
        <taxon>Bacillati</taxon>
        <taxon>Actinomycetota</taxon>
        <taxon>Actinomycetes</taxon>
        <taxon>Micromonosporales</taxon>
        <taxon>Micromonosporaceae</taxon>
        <taxon>Actinoplanes</taxon>
    </lineage>
</organism>
<dbReference type="Pfam" id="PF00144">
    <property type="entry name" value="Beta-lactamase"/>
    <property type="match status" value="1"/>
</dbReference>
<keyword evidence="2" id="KW-0732">Signal</keyword>
<dbReference type="InterPro" id="IPR012338">
    <property type="entry name" value="Beta-lactam/transpept-like"/>
</dbReference>
<feature type="domain" description="Beta-lactamase-related" evidence="3">
    <location>
        <begin position="81"/>
        <end position="415"/>
    </location>
</feature>